<dbReference type="InterPro" id="IPR052895">
    <property type="entry name" value="HetReg/Transcr_Mod"/>
</dbReference>
<gene>
    <name evidence="4" type="ORF">F53441_8203</name>
</gene>
<evidence type="ECO:0000256" key="2">
    <source>
        <dbReference type="SAM" id="Phobius"/>
    </source>
</evidence>
<feature type="domain" description="Heterokaryon incompatibility" evidence="3">
    <location>
        <begin position="185"/>
        <end position="262"/>
    </location>
</feature>
<proteinExistence type="predicted"/>
<dbReference type="InterPro" id="IPR010730">
    <property type="entry name" value="HET"/>
</dbReference>
<dbReference type="OrthoDB" id="2150604at2759"/>
<comment type="caution">
    <text evidence="4">The sequence shown here is derived from an EMBL/GenBank/DDBJ whole genome shotgun (WGS) entry which is preliminary data.</text>
</comment>
<name>A0A8H4NUP5_9HYPO</name>
<accession>A0A8H4NUP5</accession>
<evidence type="ECO:0000313" key="4">
    <source>
        <dbReference type="EMBL" id="KAF4448395.1"/>
    </source>
</evidence>
<evidence type="ECO:0000313" key="5">
    <source>
        <dbReference type="Proteomes" id="UP000605986"/>
    </source>
</evidence>
<feature type="transmembrane region" description="Helical" evidence="2">
    <location>
        <begin position="76"/>
        <end position="98"/>
    </location>
</feature>
<keyword evidence="2" id="KW-0812">Transmembrane</keyword>
<evidence type="ECO:0000259" key="3">
    <source>
        <dbReference type="Pfam" id="PF06985"/>
    </source>
</evidence>
<keyword evidence="5" id="KW-1185">Reference proteome</keyword>
<dbReference type="PANTHER" id="PTHR24148">
    <property type="entry name" value="ANKYRIN REPEAT DOMAIN-CONTAINING PROTEIN 39 HOMOLOG-RELATED"/>
    <property type="match status" value="1"/>
</dbReference>
<feature type="transmembrane region" description="Helical" evidence="2">
    <location>
        <begin position="138"/>
        <end position="164"/>
    </location>
</feature>
<dbReference type="AlphaFoldDB" id="A0A8H4NUP5"/>
<sequence>MPHFSFLGETSTSADTIIQMLNEDDQTQKDEMTKNWRDHKLQELNFVGTLGALLASCLSTTGSWPDVLPNGRNKPWSVRTMWFSGLVFALFSVVIAGVQSMRLHRLSAHPDGLSMIRNSLVRKRQSDNKARPSWLQVYAWEFSLAFLVLAIFCMVIGLTILIWAGTEFGPSKSREDGWWDGNSKSSKDERGKQVQLMAEVYCKARQVIVWLGEGTPETDDAIERIRAAAQRDDVPAGQESIPQPIKSLLERPWFRRVWVLQEVAAAQHIVILCGASQIDGYAFCLGLPSFIDLSESSGIISSVEYLIRVTLRIRPLGELMDMYHAHDATESLDKVFALLGMSTDGSPVTELKPDYSISWDVLFSRLITFLLGTKVTAKTSNDSRTAVITGQGTVIGKVASVGPRSNKERDYRVTITFAEPFQTLWSSSTWTLQTRIKGVQEDDILCVLEGASNPILIRQSGGLLFIIMISISTPKQQEDLPPTSASWKFVLTWDLDEKKENPQIGIAETWVHESILQCTEPHFPEPVRRGHLSRGVAQILSDAGQLEKAVEIFEKSIAYYNTTLTETDSTRVECLAELAVAYGSFQQWPKAKGLLEFVIRAGYANCYDFSQVIGFLTELIFVLKMGGFVYEDRKWQAV</sequence>
<feature type="transmembrane region" description="Helical" evidence="2">
    <location>
        <begin position="44"/>
        <end position="64"/>
    </location>
</feature>
<dbReference type="Pfam" id="PF06985">
    <property type="entry name" value="HET"/>
    <property type="match status" value="1"/>
</dbReference>
<dbReference type="PANTHER" id="PTHR24148:SF78">
    <property type="entry name" value="HETEROKARYON INCOMPATIBILITY DOMAIN-CONTAINING PROTEIN"/>
    <property type="match status" value="1"/>
</dbReference>
<dbReference type="SUPFAM" id="SSF48452">
    <property type="entry name" value="TPR-like"/>
    <property type="match status" value="1"/>
</dbReference>
<protein>
    <recommendedName>
        <fullName evidence="3">Heterokaryon incompatibility domain-containing protein</fullName>
    </recommendedName>
</protein>
<evidence type="ECO:0000256" key="1">
    <source>
        <dbReference type="SAM" id="MobiDB-lite"/>
    </source>
</evidence>
<keyword evidence="2" id="KW-0472">Membrane</keyword>
<dbReference type="Proteomes" id="UP000605986">
    <property type="component" value="Unassembled WGS sequence"/>
</dbReference>
<reference evidence="4" key="1">
    <citation type="submission" date="2020-01" db="EMBL/GenBank/DDBJ databases">
        <title>Identification and distribution of gene clusters putatively required for synthesis of sphingolipid metabolism inhibitors in phylogenetically diverse species of the filamentous fungus Fusarium.</title>
        <authorList>
            <person name="Kim H.-S."/>
            <person name="Busman M."/>
            <person name="Brown D.W."/>
            <person name="Divon H."/>
            <person name="Uhlig S."/>
            <person name="Proctor R.H."/>
        </authorList>
    </citation>
    <scope>NUCLEOTIDE SEQUENCE</scope>
    <source>
        <strain evidence="4">NRRL 53441</strain>
    </source>
</reference>
<feature type="region of interest" description="Disordered" evidence="1">
    <location>
        <begin position="171"/>
        <end position="191"/>
    </location>
</feature>
<organism evidence="4 5">
    <name type="scientific">Fusarium austroafricanum</name>
    <dbReference type="NCBI Taxonomy" id="2364996"/>
    <lineage>
        <taxon>Eukaryota</taxon>
        <taxon>Fungi</taxon>
        <taxon>Dikarya</taxon>
        <taxon>Ascomycota</taxon>
        <taxon>Pezizomycotina</taxon>
        <taxon>Sordariomycetes</taxon>
        <taxon>Hypocreomycetidae</taxon>
        <taxon>Hypocreales</taxon>
        <taxon>Nectriaceae</taxon>
        <taxon>Fusarium</taxon>
        <taxon>Fusarium concolor species complex</taxon>
    </lineage>
</organism>
<dbReference type="EMBL" id="JAADJG010000342">
    <property type="protein sequence ID" value="KAF4448395.1"/>
    <property type="molecule type" value="Genomic_DNA"/>
</dbReference>
<dbReference type="InterPro" id="IPR011990">
    <property type="entry name" value="TPR-like_helical_dom_sf"/>
</dbReference>
<dbReference type="Gene3D" id="1.25.40.10">
    <property type="entry name" value="Tetratricopeptide repeat domain"/>
    <property type="match status" value="1"/>
</dbReference>
<keyword evidence="2" id="KW-1133">Transmembrane helix</keyword>